<dbReference type="Gene3D" id="4.10.410.10">
    <property type="entry name" value="Pancreatic trypsin inhibitor Kunitz domain"/>
    <property type="match status" value="1"/>
</dbReference>
<dbReference type="Pfam" id="PF00095">
    <property type="entry name" value="WAP"/>
    <property type="match status" value="1"/>
</dbReference>
<dbReference type="Gene3D" id="4.10.75.10">
    <property type="entry name" value="Elafin-like"/>
    <property type="match status" value="1"/>
</dbReference>
<organism evidence="3 4">
    <name type="scientific">Ditylenchus dipsaci</name>
    <dbReference type="NCBI Taxonomy" id="166011"/>
    <lineage>
        <taxon>Eukaryota</taxon>
        <taxon>Metazoa</taxon>
        <taxon>Ecdysozoa</taxon>
        <taxon>Nematoda</taxon>
        <taxon>Chromadorea</taxon>
        <taxon>Rhabditida</taxon>
        <taxon>Tylenchina</taxon>
        <taxon>Tylenchomorpha</taxon>
        <taxon>Sphaerularioidea</taxon>
        <taxon>Anguinidae</taxon>
        <taxon>Anguininae</taxon>
        <taxon>Ditylenchus</taxon>
    </lineage>
</organism>
<dbReference type="SUPFAM" id="SSF57362">
    <property type="entry name" value="BPTI-like"/>
    <property type="match status" value="1"/>
</dbReference>
<dbReference type="GO" id="GO:0004867">
    <property type="term" value="F:serine-type endopeptidase inhibitor activity"/>
    <property type="evidence" value="ECO:0007669"/>
    <property type="project" value="InterPro"/>
</dbReference>
<evidence type="ECO:0000313" key="4">
    <source>
        <dbReference type="WBParaSite" id="jg4294"/>
    </source>
</evidence>
<protein>
    <submittedName>
        <fullName evidence="4">BPTI/Kunitz inhibitor domain-containing protein</fullName>
    </submittedName>
</protein>
<keyword evidence="1" id="KW-1015">Disulfide bond</keyword>
<keyword evidence="3" id="KW-1185">Reference proteome</keyword>
<accession>A0A915EAJ3</accession>
<dbReference type="InterPro" id="IPR020901">
    <property type="entry name" value="Prtase_inh_Kunz-CS"/>
</dbReference>
<dbReference type="PRINTS" id="PR00759">
    <property type="entry name" value="BASICPTASE"/>
</dbReference>
<feature type="domain" description="BPTI/Kunitz inhibitor" evidence="2">
    <location>
        <begin position="143"/>
        <end position="193"/>
    </location>
</feature>
<dbReference type="InterPro" id="IPR036880">
    <property type="entry name" value="Kunitz_BPTI_sf"/>
</dbReference>
<dbReference type="SUPFAM" id="SSF57256">
    <property type="entry name" value="Elafin-like"/>
    <property type="match status" value="1"/>
</dbReference>
<evidence type="ECO:0000259" key="2">
    <source>
        <dbReference type="PROSITE" id="PS50279"/>
    </source>
</evidence>
<sequence length="220" mass="23233">MYFWEAKAAKSKSVDICEDSDMADTEASTEKPDLPSCSAHAALVQCTAESDECPESGQKCTQSDGSNCCQEAVQGIPVSHINAKPGNCPQPMTISTLQDGSTGCWLDANCPGIQKCCLEPNPVSRTARRICRDPFGISSESVCSLPIAVGTCTAPTTRFYFDASSGKCKPFQYSGCGSNANNFQSMASCQATCGFLGVQGTPLVLLMLIAGKTRFNHLAA</sequence>
<evidence type="ECO:0000313" key="3">
    <source>
        <dbReference type="Proteomes" id="UP000887574"/>
    </source>
</evidence>
<dbReference type="CDD" id="cd00109">
    <property type="entry name" value="Kunitz-type"/>
    <property type="match status" value="1"/>
</dbReference>
<name>A0A915EAJ3_9BILA</name>
<dbReference type="Proteomes" id="UP000887574">
    <property type="component" value="Unplaced"/>
</dbReference>
<dbReference type="InterPro" id="IPR002223">
    <property type="entry name" value="Kunitz_BPTI"/>
</dbReference>
<dbReference type="InterPro" id="IPR008197">
    <property type="entry name" value="WAP_dom"/>
</dbReference>
<dbReference type="PANTHER" id="PTHR47769">
    <property type="entry name" value="WAP FOUR-DISULFIDE CORE DOMAIN PROTEIN 8"/>
    <property type="match status" value="1"/>
</dbReference>
<dbReference type="PROSITE" id="PS50279">
    <property type="entry name" value="BPTI_KUNITZ_2"/>
    <property type="match status" value="1"/>
</dbReference>
<dbReference type="SMART" id="SM00131">
    <property type="entry name" value="KU"/>
    <property type="match status" value="1"/>
</dbReference>
<dbReference type="GO" id="GO:0005576">
    <property type="term" value="C:extracellular region"/>
    <property type="evidence" value="ECO:0007669"/>
    <property type="project" value="InterPro"/>
</dbReference>
<dbReference type="AlphaFoldDB" id="A0A915EAJ3"/>
<reference evidence="4" key="1">
    <citation type="submission" date="2022-11" db="UniProtKB">
        <authorList>
            <consortium name="WormBaseParasite"/>
        </authorList>
    </citation>
    <scope>IDENTIFICATION</scope>
</reference>
<proteinExistence type="predicted"/>
<evidence type="ECO:0000256" key="1">
    <source>
        <dbReference type="ARBA" id="ARBA00023157"/>
    </source>
</evidence>
<dbReference type="Pfam" id="PF00014">
    <property type="entry name" value="Kunitz_BPTI"/>
    <property type="match status" value="1"/>
</dbReference>
<dbReference type="WBParaSite" id="jg4294">
    <property type="protein sequence ID" value="jg4294"/>
    <property type="gene ID" value="jg4294"/>
</dbReference>
<dbReference type="InterPro" id="IPR036645">
    <property type="entry name" value="Elafin-like_sf"/>
</dbReference>
<dbReference type="PROSITE" id="PS00280">
    <property type="entry name" value="BPTI_KUNITZ_1"/>
    <property type="match status" value="1"/>
</dbReference>
<dbReference type="PANTHER" id="PTHR47769:SF1">
    <property type="entry name" value="WAP FOUR-DISULFIDE CORE DOMAIN PROTEIN 8"/>
    <property type="match status" value="1"/>
</dbReference>
<dbReference type="SMART" id="SM00217">
    <property type="entry name" value="WAP"/>
    <property type="match status" value="1"/>
</dbReference>